<evidence type="ECO:0000313" key="2">
    <source>
        <dbReference type="EMBL" id="GHI50375.1"/>
    </source>
</evidence>
<evidence type="ECO:0000256" key="1">
    <source>
        <dbReference type="SAM" id="MobiDB-lite"/>
    </source>
</evidence>
<dbReference type="EMBL" id="BNEA01000001">
    <property type="protein sequence ID" value="GHI50375.1"/>
    <property type="molecule type" value="Genomic_DNA"/>
</dbReference>
<accession>A0ABQ3R3D7</accession>
<protein>
    <submittedName>
        <fullName evidence="2">Uncharacterized protein</fullName>
    </submittedName>
</protein>
<keyword evidence="3" id="KW-1185">Reference proteome</keyword>
<dbReference type="Proteomes" id="UP000646738">
    <property type="component" value="Unassembled WGS sequence"/>
</dbReference>
<gene>
    <name evidence="2" type="ORF">Srubr_02210</name>
</gene>
<sequence length="156" mass="16705">MNADQLAELKPLAAVIEAAIAETPIRLGTDDWGTVLGARLLADVAAYMGRTLGPDAPILGEIQAERARQDAKWGEKNHPDGTGNKSQQDRAEAARRWCESAFGSGYGTWADILTEEVAEAEAERVPARLRAELIQVAAVAVAWIGAIDRRTGGEAR</sequence>
<feature type="compositionally biased region" description="Basic and acidic residues" evidence="1">
    <location>
        <begin position="67"/>
        <end position="79"/>
    </location>
</feature>
<organism evidence="2 3">
    <name type="scientific">Streptomyces rubradiris</name>
    <name type="common">Streptomyces achromogenes subsp. rubradiris</name>
    <dbReference type="NCBI Taxonomy" id="285531"/>
    <lineage>
        <taxon>Bacteria</taxon>
        <taxon>Bacillati</taxon>
        <taxon>Actinomycetota</taxon>
        <taxon>Actinomycetes</taxon>
        <taxon>Kitasatosporales</taxon>
        <taxon>Streptomycetaceae</taxon>
        <taxon>Streptomyces</taxon>
    </lineage>
</organism>
<reference evidence="3" key="1">
    <citation type="submission" date="2023-07" db="EMBL/GenBank/DDBJ databases">
        <title>Whole genome shotgun sequence of Streptomyces achromogenes subsp. rubradiris NBRC 14000.</title>
        <authorList>
            <person name="Komaki H."/>
            <person name="Tamura T."/>
        </authorList>
    </citation>
    <scope>NUCLEOTIDE SEQUENCE [LARGE SCALE GENOMIC DNA]</scope>
    <source>
        <strain evidence="3">NBRC 14000</strain>
    </source>
</reference>
<feature type="region of interest" description="Disordered" evidence="1">
    <location>
        <begin position="67"/>
        <end position="92"/>
    </location>
</feature>
<name>A0ABQ3R3D7_STRRR</name>
<comment type="caution">
    <text evidence="2">The sequence shown here is derived from an EMBL/GenBank/DDBJ whole genome shotgun (WGS) entry which is preliminary data.</text>
</comment>
<evidence type="ECO:0000313" key="3">
    <source>
        <dbReference type="Proteomes" id="UP000646738"/>
    </source>
</evidence>
<proteinExistence type="predicted"/>
<dbReference type="RefSeq" id="WP_203854905.1">
    <property type="nucleotide sequence ID" value="NZ_BNCB01000032.1"/>
</dbReference>